<reference evidence="1" key="1">
    <citation type="journal article" date="2023" name="Mol. Phylogenet. Evol.">
        <title>Genome-scale phylogeny and comparative genomics of the fungal order Sordariales.</title>
        <authorList>
            <person name="Hensen N."/>
            <person name="Bonometti L."/>
            <person name="Westerberg I."/>
            <person name="Brannstrom I.O."/>
            <person name="Guillou S."/>
            <person name="Cros-Aarteil S."/>
            <person name="Calhoun S."/>
            <person name="Haridas S."/>
            <person name="Kuo A."/>
            <person name="Mondo S."/>
            <person name="Pangilinan J."/>
            <person name="Riley R."/>
            <person name="LaButti K."/>
            <person name="Andreopoulos B."/>
            <person name="Lipzen A."/>
            <person name="Chen C."/>
            <person name="Yan M."/>
            <person name="Daum C."/>
            <person name="Ng V."/>
            <person name="Clum A."/>
            <person name="Steindorff A."/>
            <person name="Ohm R.A."/>
            <person name="Martin F."/>
            <person name="Silar P."/>
            <person name="Natvig D.O."/>
            <person name="Lalanne C."/>
            <person name="Gautier V."/>
            <person name="Ament-Velasquez S.L."/>
            <person name="Kruys A."/>
            <person name="Hutchinson M.I."/>
            <person name="Powell A.J."/>
            <person name="Barry K."/>
            <person name="Miller A.N."/>
            <person name="Grigoriev I.V."/>
            <person name="Debuchy R."/>
            <person name="Gladieux P."/>
            <person name="Hiltunen Thoren M."/>
            <person name="Johannesson H."/>
        </authorList>
    </citation>
    <scope>NUCLEOTIDE SEQUENCE</scope>
    <source>
        <strain evidence="1">CBS 315.58</strain>
    </source>
</reference>
<comment type="caution">
    <text evidence="1">The sequence shown here is derived from an EMBL/GenBank/DDBJ whole genome shotgun (WGS) entry which is preliminary data.</text>
</comment>
<name>A0AAN6XBN5_9PEZI</name>
<gene>
    <name evidence="1" type="ORF">QBC40DRAFT_318204</name>
</gene>
<accession>A0AAN6XBN5</accession>
<evidence type="ECO:0000313" key="2">
    <source>
        <dbReference type="Proteomes" id="UP001303160"/>
    </source>
</evidence>
<evidence type="ECO:0000313" key="1">
    <source>
        <dbReference type="EMBL" id="KAK4194847.1"/>
    </source>
</evidence>
<organism evidence="1 2">
    <name type="scientific">Triangularia verruculosa</name>
    <dbReference type="NCBI Taxonomy" id="2587418"/>
    <lineage>
        <taxon>Eukaryota</taxon>
        <taxon>Fungi</taxon>
        <taxon>Dikarya</taxon>
        <taxon>Ascomycota</taxon>
        <taxon>Pezizomycotina</taxon>
        <taxon>Sordariomycetes</taxon>
        <taxon>Sordariomycetidae</taxon>
        <taxon>Sordariales</taxon>
        <taxon>Podosporaceae</taxon>
        <taxon>Triangularia</taxon>
    </lineage>
</organism>
<protein>
    <submittedName>
        <fullName evidence="1">Uncharacterized protein</fullName>
    </submittedName>
</protein>
<dbReference type="EMBL" id="MU864037">
    <property type="protein sequence ID" value="KAK4194847.1"/>
    <property type="molecule type" value="Genomic_DNA"/>
</dbReference>
<reference evidence="1" key="2">
    <citation type="submission" date="2023-05" db="EMBL/GenBank/DDBJ databases">
        <authorList>
            <consortium name="Lawrence Berkeley National Laboratory"/>
            <person name="Steindorff A."/>
            <person name="Hensen N."/>
            <person name="Bonometti L."/>
            <person name="Westerberg I."/>
            <person name="Brannstrom I.O."/>
            <person name="Guillou S."/>
            <person name="Cros-Aarteil S."/>
            <person name="Calhoun S."/>
            <person name="Haridas S."/>
            <person name="Kuo A."/>
            <person name="Mondo S."/>
            <person name="Pangilinan J."/>
            <person name="Riley R."/>
            <person name="Labutti K."/>
            <person name="Andreopoulos B."/>
            <person name="Lipzen A."/>
            <person name="Chen C."/>
            <person name="Yanf M."/>
            <person name="Daum C."/>
            <person name="Ng V."/>
            <person name="Clum A."/>
            <person name="Ohm R."/>
            <person name="Martin F."/>
            <person name="Silar P."/>
            <person name="Natvig D."/>
            <person name="Lalanne C."/>
            <person name="Gautier V."/>
            <person name="Ament-Velasquez S.L."/>
            <person name="Kruys A."/>
            <person name="Hutchinson M.I."/>
            <person name="Powell A.J."/>
            <person name="Barry K."/>
            <person name="Miller A.N."/>
            <person name="Grigoriev I.V."/>
            <person name="Debuchy R."/>
            <person name="Gladieux P."/>
            <person name="Thoren M.H."/>
            <person name="Johannesson H."/>
        </authorList>
    </citation>
    <scope>NUCLEOTIDE SEQUENCE</scope>
    <source>
        <strain evidence="1">CBS 315.58</strain>
    </source>
</reference>
<proteinExistence type="predicted"/>
<keyword evidence="2" id="KW-1185">Reference proteome</keyword>
<feature type="non-terminal residue" evidence="1">
    <location>
        <position position="94"/>
    </location>
</feature>
<feature type="non-terminal residue" evidence="1">
    <location>
        <position position="1"/>
    </location>
</feature>
<dbReference type="Proteomes" id="UP001303160">
    <property type="component" value="Unassembled WGS sequence"/>
</dbReference>
<sequence>LHVNQQDSHIHRIVTRFCIALKRSLQPEYRKTCFVPYLHGDTHHIDLAEVANLIYWMVRIQTHLGLGSATFGRWGHERLPSYITLPSIQGACQA</sequence>
<dbReference type="AlphaFoldDB" id="A0AAN6XBN5"/>